<keyword evidence="3 5" id="KW-0819">tRNA processing</keyword>
<evidence type="ECO:0000313" key="8">
    <source>
        <dbReference type="EMBL" id="EOR27485.1"/>
    </source>
</evidence>
<gene>
    <name evidence="5 8" type="primary">truB</name>
    <name evidence="8" type="ORF">A500_04306</name>
</gene>
<keyword evidence="4 5" id="KW-0413">Isomerase</keyword>
<dbReference type="InterPro" id="IPR020103">
    <property type="entry name" value="PsdUridine_synth_cat_dom_sf"/>
</dbReference>
<dbReference type="EC" id="5.4.99.25" evidence="5"/>
<comment type="caution">
    <text evidence="8">The sequence shown here is derived from an EMBL/GenBank/DDBJ whole genome shotgun (WGS) entry which is preliminary data.</text>
</comment>
<evidence type="ECO:0000259" key="7">
    <source>
        <dbReference type="Pfam" id="PF16198"/>
    </source>
</evidence>
<evidence type="ECO:0000256" key="4">
    <source>
        <dbReference type="ARBA" id="ARBA00023235"/>
    </source>
</evidence>
<keyword evidence="9" id="KW-1185">Reference proteome</keyword>
<evidence type="ECO:0000256" key="2">
    <source>
        <dbReference type="ARBA" id="ARBA00005642"/>
    </source>
</evidence>
<dbReference type="GO" id="GO:0031119">
    <property type="term" value="P:tRNA pseudouridine synthesis"/>
    <property type="evidence" value="ECO:0007669"/>
    <property type="project" value="UniProtKB-UniRule"/>
</dbReference>
<evidence type="ECO:0000256" key="5">
    <source>
        <dbReference type="HAMAP-Rule" id="MF_01080"/>
    </source>
</evidence>
<feature type="active site" description="Nucleophile" evidence="5">
    <location>
        <position position="38"/>
    </location>
</feature>
<comment type="similarity">
    <text evidence="2 5">Belongs to the pseudouridine synthase TruB family. Type 1 subfamily.</text>
</comment>
<reference evidence="8 9" key="1">
    <citation type="submission" date="2013-03" db="EMBL/GenBank/DDBJ databases">
        <title>Whole genome shotgun sequencing of Clostridium sartagoforme AAU1.</title>
        <authorList>
            <person name="Joshi C.G."/>
            <person name="Duggirala S.M."/>
            <person name="Nathani N.M."/>
            <person name="Bhatt V.D."/>
            <person name="Patel A.K."/>
            <person name="Pandya P.R."/>
            <person name="KaPatel J.A."/>
        </authorList>
    </citation>
    <scope>NUCLEOTIDE SEQUENCE [LARGE SCALE GENOMIC DNA]</scope>
    <source>
        <strain evidence="8 9">AAU1</strain>
    </source>
</reference>
<dbReference type="AlphaFoldDB" id="R9CEN7"/>
<dbReference type="RefSeq" id="WP_016206324.1">
    <property type="nucleotide sequence ID" value="NZ_ASRV01000047.1"/>
</dbReference>
<protein>
    <recommendedName>
        <fullName evidence="5">tRNA pseudouridine synthase B</fullName>
        <ecNumber evidence="5">5.4.99.25</ecNumber>
    </recommendedName>
    <alternativeName>
        <fullName evidence="5">tRNA pseudouridine(55) synthase</fullName>
        <shortName evidence="5">Psi55 synthase</shortName>
    </alternativeName>
    <alternativeName>
        <fullName evidence="5">tRNA pseudouridylate synthase</fullName>
    </alternativeName>
    <alternativeName>
        <fullName evidence="5">tRNA-uridine isomerase</fullName>
    </alternativeName>
</protein>
<dbReference type="PANTHER" id="PTHR13767:SF2">
    <property type="entry name" value="PSEUDOURIDYLATE SYNTHASE TRUB1"/>
    <property type="match status" value="1"/>
</dbReference>
<sequence length="292" mass="33125">MDGVINIFKNTGMTSFDVVRKIKKVAGTGKVGHTGTLDPEACGVLPVCIGKGTKIIDYIMNSDKIYEVEFKLGIKTTTYDLEGDVIQEKDSSNIENEEILKSIYSFEREYSQIPPMYSAIKQNGVRLYELARKGIEVERKGRLVSIHKIEDVRINNPYISMKVICSKGTYIRSLCYDIGEDLQVGATMTKLKRSKTSKFTEEKSINIEDINSENIKDYIISIEDALDSYQKLVISNKFSKLLINGVKVFDKRLTKEKAEIGKLYRVYDENNNFIGLGKSDHQGFKIEKLLIN</sequence>
<dbReference type="Proteomes" id="UP000013988">
    <property type="component" value="Unassembled WGS sequence"/>
</dbReference>
<feature type="domain" description="tRNA pseudouridylate synthase B C-terminal" evidence="7">
    <location>
        <begin position="172"/>
        <end position="212"/>
    </location>
</feature>
<dbReference type="InterPro" id="IPR014780">
    <property type="entry name" value="tRNA_psdUridine_synth_TruB"/>
</dbReference>
<feature type="domain" description="Pseudouridine synthase II N-terminal" evidence="6">
    <location>
        <begin position="23"/>
        <end position="171"/>
    </location>
</feature>
<dbReference type="Pfam" id="PF01509">
    <property type="entry name" value="TruB_N"/>
    <property type="match status" value="1"/>
</dbReference>
<comment type="catalytic activity">
    <reaction evidence="1 5">
        <text>uridine(55) in tRNA = pseudouridine(55) in tRNA</text>
        <dbReference type="Rhea" id="RHEA:42532"/>
        <dbReference type="Rhea" id="RHEA-COMP:10101"/>
        <dbReference type="Rhea" id="RHEA-COMP:10102"/>
        <dbReference type="ChEBI" id="CHEBI:65314"/>
        <dbReference type="ChEBI" id="CHEBI:65315"/>
        <dbReference type="EC" id="5.4.99.25"/>
    </reaction>
</comment>
<dbReference type="NCBIfam" id="TIGR00431">
    <property type="entry name" value="TruB"/>
    <property type="match status" value="1"/>
</dbReference>
<name>R9CEN7_9CLOT</name>
<proteinExistence type="inferred from homology"/>
<dbReference type="Pfam" id="PF16198">
    <property type="entry name" value="TruB_C_2"/>
    <property type="match status" value="1"/>
</dbReference>
<evidence type="ECO:0000259" key="6">
    <source>
        <dbReference type="Pfam" id="PF01509"/>
    </source>
</evidence>
<evidence type="ECO:0000256" key="1">
    <source>
        <dbReference type="ARBA" id="ARBA00000385"/>
    </source>
</evidence>
<dbReference type="PATRIC" id="fig|1202534.3.peg.859"/>
<dbReference type="GO" id="GO:0160148">
    <property type="term" value="F:tRNA pseudouridine(55) synthase activity"/>
    <property type="evidence" value="ECO:0007669"/>
    <property type="project" value="UniProtKB-EC"/>
</dbReference>
<dbReference type="PANTHER" id="PTHR13767">
    <property type="entry name" value="TRNA-PSEUDOURIDINE SYNTHASE"/>
    <property type="match status" value="1"/>
</dbReference>
<dbReference type="InterPro" id="IPR032819">
    <property type="entry name" value="TruB_C"/>
</dbReference>
<dbReference type="SUPFAM" id="SSF55120">
    <property type="entry name" value="Pseudouridine synthase"/>
    <property type="match status" value="1"/>
</dbReference>
<dbReference type="HAMAP" id="MF_01080">
    <property type="entry name" value="TruB_bact"/>
    <property type="match status" value="1"/>
</dbReference>
<dbReference type="OrthoDB" id="9802309at2"/>
<accession>R9CEN7</accession>
<dbReference type="InterPro" id="IPR002501">
    <property type="entry name" value="PsdUridine_synth_N"/>
</dbReference>
<evidence type="ECO:0000313" key="9">
    <source>
        <dbReference type="Proteomes" id="UP000013988"/>
    </source>
</evidence>
<comment type="function">
    <text evidence="5">Responsible for synthesis of pseudouridine from uracil-55 in the psi GC loop of transfer RNAs.</text>
</comment>
<dbReference type="Gene3D" id="3.30.2350.10">
    <property type="entry name" value="Pseudouridine synthase"/>
    <property type="match status" value="1"/>
</dbReference>
<evidence type="ECO:0000256" key="3">
    <source>
        <dbReference type="ARBA" id="ARBA00022694"/>
    </source>
</evidence>
<dbReference type="CDD" id="cd02573">
    <property type="entry name" value="PseudoU_synth_EcTruB"/>
    <property type="match status" value="1"/>
</dbReference>
<dbReference type="GO" id="GO:1990481">
    <property type="term" value="P:mRNA pseudouridine synthesis"/>
    <property type="evidence" value="ECO:0007669"/>
    <property type="project" value="TreeGrafter"/>
</dbReference>
<dbReference type="EMBL" id="ASRV01000047">
    <property type="protein sequence ID" value="EOR27485.1"/>
    <property type="molecule type" value="Genomic_DNA"/>
</dbReference>
<dbReference type="GO" id="GO:0003723">
    <property type="term" value="F:RNA binding"/>
    <property type="evidence" value="ECO:0007669"/>
    <property type="project" value="InterPro"/>
</dbReference>
<organism evidence="8 9">
    <name type="scientific">Clostridium sartagoforme AAU1</name>
    <dbReference type="NCBI Taxonomy" id="1202534"/>
    <lineage>
        <taxon>Bacteria</taxon>
        <taxon>Bacillati</taxon>
        <taxon>Bacillota</taxon>
        <taxon>Clostridia</taxon>
        <taxon>Eubacteriales</taxon>
        <taxon>Clostridiaceae</taxon>
        <taxon>Clostridium</taxon>
    </lineage>
</organism>